<comment type="catalytic activity">
    <reaction evidence="1">
        <text>GDP-alpha-D-glucose + phosphate = alpha-D-glucose 1-phosphate + GDP + H(+)</text>
        <dbReference type="Rhea" id="RHEA:30387"/>
        <dbReference type="ChEBI" id="CHEBI:15378"/>
        <dbReference type="ChEBI" id="CHEBI:43474"/>
        <dbReference type="ChEBI" id="CHEBI:58189"/>
        <dbReference type="ChEBI" id="CHEBI:58601"/>
        <dbReference type="ChEBI" id="CHEBI:62230"/>
        <dbReference type="EC" id="2.7.7.78"/>
    </reaction>
</comment>
<evidence type="ECO:0000256" key="9">
    <source>
        <dbReference type="ARBA" id="ARBA00022679"/>
    </source>
</evidence>
<evidence type="ECO:0000256" key="12">
    <source>
        <dbReference type="ARBA" id="ARBA00022801"/>
    </source>
</evidence>
<reference evidence="15" key="3">
    <citation type="submission" date="2015-02" db="UniProtKB">
        <authorList>
            <consortium name="EnsemblProtists"/>
        </authorList>
    </citation>
    <scope>IDENTIFICATION</scope>
    <source>
        <strain evidence="15">DAOM BR144</strain>
    </source>
</reference>
<keyword evidence="11" id="KW-0547">Nucleotide-binding</keyword>
<dbReference type="GO" id="GO:0005085">
    <property type="term" value="F:guanyl-nucleotide exchange factor activity"/>
    <property type="evidence" value="ECO:0007669"/>
    <property type="project" value="UniProtKB-KW"/>
</dbReference>
<evidence type="ECO:0000256" key="7">
    <source>
        <dbReference type="ARBA" id="ARBA00022490"/>
    </source>
</evidence>
<evidence type="ECO:0000259" key="13">
    <source>
        <dbReference type="Pfam" id="PF26216"/>
    </source>
</evidence>
<accession>K3WUF2</accession>
<dbReference type="InParanoid" id="K3WUF2"/>
<dbReference type="OMA" id="ACICLQI"/>
<feature type="domain" description="GDPGP1-like C-terminal" evidence="13">
    <location>
        <begin position="206"/>
        <end position="355"/>
    </location>
</feature>
<evidence type="ECO:0000313" key="15">
    <source>
        <dbReference type="EnsemblProtists" id="PYU1_T008599"/>
    </source>
</evidence>
<evidence type="ECO:0000256" key="6">
    <source>
        <dbReference type="ARBA" id="ARBA00018857"/>
    </source>
</evidence>
<comment type="similarity">
    <text evidence="4">Belongs to the GDPGP1 family.</text>
</comment>
<dbReference type="Pfam" id="PF26216">
    <property type="entry name" value="GDPGP1_C"/>
    <property type="match status" value="1"/>
</dbReference>
<feature type="domain" description="GDPGP1-like N-terminal" evidence="14">
    <location>
        <begin position="116"/>
        <end position="174"/>
    </location>
</feature>
<proteinExistence type="inferred from homology"/>
<dbReference type="EC" id="2.7.7.78" evidence="5"/>
<evidence type="ECO:0000256" key="3">
    <source>
        <dbReference type="ARBA" id="ARBA00004496"/>
    </source>
</evidence>
<dbReference type="Pfam" id="PF26217">
    <property type="entry name" value="GDPGP1_N"/>
    <property type="match status" value="1"/>
</dbReference>
<dbReference type="GO" id="GO:0000166">
    <property type="term" value="F:nucleotide binding"/>
    <property type="evidence" value="ECO:0007669"/>
    <property type="project" value="UniProtKB-KW"/>
</dbReference>
<keyword evidence="8" id="KW-0344">Guanine-nucleotide releasing factor</keyword>
<dbReference type="PANTHER" id="PTHR20884:SF8">
    <property type="entry name" value="GDP-D-GLUCOSE PHOSPHORYLASE 1"/>
    <property type="match status" value="1"/>
</dbReference>
<evidence type="ECO:0000256" key="10">
    <source>
        <dbReference type="ARBA" id="ARBA00022695"/>
    </source>
</evidence>
<dbReference type="GO" id="GO:0016787">
    <property type="term" value="F:hydrolase activity"/>
    <property type="evidence" value="ECO:0007669"/>
    <property type="project" value="UniProtKB-KW"/>
</dbReference>
<evidence type="ECO:0000256" key="1">
    <source>
        <dbReference type="ARBA" id="ARBA00000063"/>
    </source>
</evidence>
<reference evidence="16" key="1">
    <citation type="journal article" date="2010" name="Genome Biol.">
        <title>Genome sequence of the necrotrophic plant pathogen Pythium ultimum reveals original pathogenicity mechanisms and effector repertoire.</title>
        <authorList>
            <person name="Levesque C.A."/>
            <person name="Brouwer H."/>
            <person name="Cano L."/>
            <person name="Hamilton J.P."/>
            <person name="Holt C."/>
            <person name="Huitema E."/>
            <person name="Raffaele S."/>
            <person name="Robideau G.P."/>
            <person name="Thines M."/>
            <person name="Win J."/>
            <person name="Zerillo M.M."/>
            <person name="Beakes G.W."/>
            <person name="Boore J.L."/>
            <person name="Busam D."/>
            <person name="Dumas B."/>
            <person name="Ferriera S."/>
            <person name="Fuerstenberg S.I."/>
            <person name="Gachon C.M."/>
            <person name="Gaulin E."/>
            <person name="Govers F."/>
            <person name="Grenville-Briggs L."/>
            <person name="Horner N."/>
            <person name="Hostetler J."/>
            <person name="Jiang R.H."/>
            <person name="Johnson J."/>
            <person name="Krajaejun T."/>
            <person name="Lin H."/>
            <person name="Meijer H.J."/>
            <person name="Moore B."/>
            <person name="Morris P."/>
            <person name="Phuntmart V."/>
            <person name="Puiu D."/>
            <person name="Shetty J."/>
            <person name="Stajich J.E."/>
            <person name="Tripathy S."/>
            <person name="Wawra S."/>
            <person name="van West P."/>
            <person name="Whitty B.R."/>
            <person name="Coutinho P.M."/>
            <person name="Henrissat B."/>
            <person name="Martin F."/>
            <person name="Thomas P.D."/>
            <person name="Tyler B.M."/>
            <person name="De Vries R.P."/>
            <person name="Kamoun S."/>
            <person name="Yandell M."/>
            <person name="Tisserat N."/>
            <person name="Buell C.R."/>
        </authorList>
    </citation>
    <scope>NUCLEOTIDE SEQUENCE</scope>
    <source>
        <strain evidence="16">DAOM:BR144</strain>
    </source>
</reference>
<keyword evidence="16" id="KW-1185">Reference proteome</keyword>
<dbReference type="HOGENOM" id="CLU_041964_1_0_1"/>
<evidence type="ECO:0000256" key="11">
    <source>
        <dbReference type="ARBA" id="ARBA00022741"/>
    </source>
</evidence>
<dbReference type="InterPro" id="IPR058865">
    <property type="entry name" value="GDPGP1_C"/>
</dbReference>
<evidence type="ECO:0000256" key="8">
    <source>
        <dbReference type="ARBA" id="ARBA00022658"/>
    </source>
</evidence>
<dbReference type="AlphaFoldDB" id="K3WUF2"/>
<sequence>MSDFRAFLVGKWDAAAAAAGMLRSSPSEAKRRILDGSLQLLVQYNPAHIAISHDEVLCELRFPDDDTENKEGTGQLQFEAPTSEVLPQHAVLINVSPLVRYWLPQSWMSVMTMKLMRGHSLFVLDLPLLKPQRLDKKLLQYGIEVVDAMHDPHFALGFNSSGAWASVNHFHLQGFLMDELHGLLSGSPKRFPILNQQRSERFRFGSVVVYDFPSWPMRCYAVGIDTSTTQQKSKDSHERDALVNSVWRFVELLQTRNVAHNALIAHDELDSPLVIVFPRQLQRESGLGLVEHGRDVTTTAVSSSGGLRFAIAELAGLVIAGNERTFHGFTQDQYARILETELSLSEDEMNDLTALWRRQLETINGNLS</sequence>
<evidence type="ECO:0000313" key="16">
    <source>
        <dbReference type="Proteomes" id="UP000019132"/>
    </source>
</evidence>
<keyword evidence="12" id="KW-0378">Hydrolase</keyword>
<dbReference type="STRING" id="431595.K3WUF2"/>
<dbReference type="EMBL" id="GL376613">
    <property type="status" value="NOT_ANNOTATED_CDS"/>
    <property type="molecule type" value="Genomic_DNA"/>
</dbReference>
<name>K3WUF2_GLOUD</name>
<dbReference type="EnsemblProtists" id="PYU1_T008599">
    <property type="protein sequence ID" value="PYU1_T008599"/>
    <property type="gene ID" value="PYU1_G008583"/>
</dbReference>
<evidence type="ECO:0000259" key="14">
    <source>
        <dbReference type="Pfam" id="PF26217"/>
    </source>
</evidence>
<dbReference type="PANTHER" id="PTHR20884">
    <property type="entry name" value="GDP-D-GLUCOSE PHOSPHORYLASE 1"/>
    <property type="match status" value="1"/>
</dbReference>
<dbReference type="InterPro" id="IPR058866">
    <property type="entry name" value="GDPGP1_N"/>
</dbReference>
<dbReference type="GO" id="GO:0005737">
    <property type="term" value="C:cytoplasm"/>
    <property type="evidence" value="ECO:0007669"/>
    <property type="project" value="UniProtKB-SubCell"/>
</dbReference>
<dbReference type="InterPro" id="IPR026506">
    <property type="entry name" value="GDPGP"/>
</dbReference>
<dbReference type="GO" id="GO:0006006">
    <property type="term" value="P:glucose metabolic process"/>
    <property type="evidence" value="ECO:0007669"/>
    <property type="project" value="TreeGrafter"/>
</dbReference>
<keyword evidence="9" id="KW-0808">Transferase</keyword>
<keyword evidence="10" id="KW-0548">Nucleotidyltransferase</keyword>
<comment type="function">
    <text evidence="2">Specific and highly efficient GDP-D-glucose phosphorylase regulating the levels of GDP-D-glucose in cells.</text>
</comment>
<organism evidence="15 16">
    <name type="scientific">Globisporangium ultimum (strain ATCC 200006 / CBS 805.95 / DAOM BR144)</name>
    <name type="common">Pythium ultimum</name>
    <dbReference type="NCBI Taxonomy" id="431595"/>
    <lineage>
        <taxon>Eukaryota</taxon>
        <taxon>Sar</taxon>
        <taxon>Stramenopiles</taxon>
        <taxon>Oomycota</taxon>
        <taxon>Peronosporomycetes</taxon>
        <taxon>Pythiales</taxon>
        <taxon>Pythiaceae</taxon>
        <taxon>Globisporangium</taxon>
    </lineage>
</organism>
<evidence type="ECO:0000256" key="5">
    <source>
        <dbReference type="ARBA" id="ARBA00012507"/>
    </source>
</evidence>
<dbReference type="eggNOG" id="KOG2720">
    <property type="taxonomic scope" value="Eukaryota"/>
</dbReference>
<evidence type="ECO:0000256" key="2">
    <source>
        <dbReference type="ARBA" id="ARBA00003049"/>
    </source>
</evidence>
<dbReference type="GO" id="GO:0080048">
    <property type="term" value="F:GDP-D-glucose phosphorylase activity"/>
    <property type="evidence" value="ECO:0007669"/>
    <property type="project" value="UniProtKB-EC"/>
</dbReference>
<evidence type="ECO:0000256" key="4">
    <source>
        <dbReference type="ARBA" id="ARBA00006451"/>
    </source>
</evidence>
<reference evidence="16" key="2">
    <citation type="submission" date="2010-04" db="EMBL/GenBank/DDBJ databases">
        <authorList>
            <person name="Buell R."/>
            <person name="Hamilton J."/>
            <person name="Hostetler J."/>
        </authorList>
    </citation>
    <scope>NUCLEOTIDE SEQUENCE [LARGE SCALE GENOMIC DNA]</scope>
    <source>
        <strain evidence="16">DAOM:BR144</strain>
    </source>
</reference>
<protein>
    <recommendedName>
        <fullName evidence="6">GDP-D-glucose phosphorylase 1</fullName>
        <ecNumber evidence="5">2.7.7.78</ecNumber>
    </recommendedName>
</protein>
<dbReference type="Proteomes" id="UP000019132">
    <property type="component" value="Unassembled WGS sequence"/>
</dbReference>
<dbReference type="VEuPathDB" id="FungiDB:PYU1_G008583"/>
<comment type="subcellular location">
    <subcellularLocation>
        <location evidence="3">Cytoplasm</location>
    </subcellularLocation>
</comment>
<keyword evidence="7" id="KW-0963">Cytoplasm</keyword>